<sequence>MIHFKFIIMSAVFTFLSVKSYGSSLDLDYVKKVDLKLYQRLVEIKKCQDTQKSASECVKKTTPDNISKISDEAENPISKNNEKLKSEQTQWWLTSSYYKAPDVKQWLNAVQSTFSIDKLYGNIEGSQYSADLKYYSRYGQWTHLFSLGYAKDYVKQSGLVALDRKYHLFNYNARYDLNESWFAQLGYLEEKDTSLALEDAAVHFAGVGSYIYNTDKFILTSFAALGDKTERFSLGNSELTGLDKFNYKVAYGFQRLKWNLSKELAFIQSFEVYHSLDALADFELAEDVNLECIETLTSSATYCIVEYENRNKIILSLGLEYKLNQYLSLSYSLDFTKDSQPFLTDSSNNASHSLSIIANFQ</sequence>
<evidence type="ECO:0008006" key="3">
    <source>
        <dbReference type="Google" id="ProtNLM"/>
    </source>
</evidence>
<dbReference type="RefSeq" id="WP_143085020.1">
    <property type="nucleotide sequence ID" value="NZ_FOLO01000001.1"/>
</dbReference>
<dbReference type="OrthoDB" id="6289938at2"/>
<gene>
    <name evidence="1" type="ORF">SAMN02745724_00117</name>
</gene>
<evidence type="ECO:0000313" key="1">
    <source>
        <dbReference type="EMBL" id="SFB79797.1"/>
    </source>
</evidence>
<protein>
    <recommendedName>
        <fullName evidence="3">Salt-induced outer membrane protein YdiY</fullName>
    </recommendedName>
</protein>
<dbReference type="Proteomes" id="UP000198862">
    <property type="component" value="Unassembled WGS sequence"/>
</dbReference>
<organism evidence="1 2">
    <name type="scientific">Pseudoalteromonas denitrificans DSM 6059</name>
    <dbReference type="NCBI Taxonomy" id="1123010"/>
    <lineage>
        <taxon>Bacteria</taxon>
        <taxon>Pseudomonadati</taxon>
        <taxon>Pseudomonadota</taxon>
        <taxon>Gammaproteobacteria</taxon>
        <taxon>Alteromonadales</taxon>
        <taxon>Pseudoalteromonadaceae</taxon>
        <taxon>Pseudoalteromonas</taxon>
    </lineage>
</organism>
<reference evidence="1 2" key="1">
    <citation type="submission" date="2016-10" db="EMBL/GenBank/DDBJ databases">
        <authorList>
            <person name="de Groot N.N."/>
        </authorList>
    </citation>
    <scope>NUCLEOTIDE SEQUENCE [LARGE SCALE GENOMIC DNA]</scope>
    <source>
        <strain evidence="1 2">DSM 6059</strain>
    </source>
</reference>
<dbReference type="Pfam" id="PF04338">
    <property type="entry name" value="DUF481"/>
    <property type="match status" value="1"/>
</dbReference>
<accession>A0A1I1DYB9</accession>
<name>A0A1I1DYB9_9GAMM</name>
<evidence type="ECO:0000313" key="2">
    <source>
        <dbReference type="Proteomes" id="UP000198862"/>
    </source>
</evidence>
<dbReference type="InterPro" id="IPR007433">
    <property type="entry name" value="DUF481"/>
</dbReference>
<dbReference type="AlphaFoldDB" id="A0A1I1DYB9"/>
<keyword evidence="2" id="KW-1185">Reference proteome</keyword>
<proteinExistence type="predicted"/>
<dbReference type="STRING" id="1123010.SAMN02745724_00117"/>
<dbReference type="EMBL" id="FOLO01000001">
    <property type="protein sequence ID" value="SFB79797.1"/>
    <property type="molecule type" value="Genomic_DNA"/>
</dbReference>